<dbReference type="EMBL" id="PGGM01000011">
    <property type="protein sequence ID" value="PSH61920.1"/>
    <property type="molecule type" value="Genomic_DNA"/>
</dbReference>
<dbReference type="OrthoDB" id="7916802at2"/>
<reference evidence="2" key="1">
    <citation type="submission" date="2017-11" db="EMBL/GenBank/DDBJ databases">
        <authorList>
            <person name="Kuznetsova I."/>
            <person name="Sazanova A."/>
            <person name="Chirak E."/>
            <person name="Safronova V."/>
            <person name="Willems A."/>
        </authorList>
    </citation>
    <scope>NUCLEOTIDE SEQUENCE [LARGE SCALE GENOMIC DNA]</scope>
    <source>
        <strain evidence="2">CCBAU 03422</strain>
    </source>
</reference>
<dbReference type="Proteomes" id="UP000241764">
    <property type="component" value="Unassembled WGS sequence"/>
</dbReference>
<protein>
    <submittedName>
        <fullName evidence="1">Entericidin</fullName>
    </submittedName>
</protein>
<gene>
    <name evidence="1" type="ORF">CU103_21635</name>
</gene>
<evidence type="ECO:0000313" key="2">
    <source>
        <dbReference type="Proteomes" id="UP000241764"/>
    </source>
</evidence>
<dbReference type="PROSITE" id="PS51257">
    <property type="entry name" value="PROKAR_LIPOPROTEIN"/>
    <property type="match status" value="1"/>
</dbReference>
<keyword evidence="2" id="KW-1185">Reference proteome</keyword>
<organism evidence="1 2">
    <name type="scientific">Phyllobacterium sophorae</name>
    <dbReference type="NCBI Taxonomy" id="1520277"/>
    <lineage>
        <taxon>Bacteria</taxon>
        <taxon>Pseudomonadati</taxon>
        <taxon>Pseudomonadota</taxon>
        <taxon>Alphaproteobacteria</taxon>
        <taxon>Hyphomicrobiales</taxon>
        <taxon>Phyllobacteriaceae</taxon>
        <taxon>Phyllobacterium</taxon>
    </lineage>
</organism>
<sequence>MKISLVFPIAAILAILAISGCANTIRGMGADTANTVNATQSAGHRVARSTN</sequence>
<comment type="caution">
    <text evidence="1">The sequence shown here is derived from an EMBL/GenBank/DDBJ whole genome shotgun (WGS) entry which is preliminary data.</text>
</comment>
<dbReference type="AlphaFoldDB" id="A0A2P7B675"/>
<accession>A0A2P7B675</accession>
<dbReference type="RefSeq" id="WP_106666093.1">
    <property type="nucleotide sequence ID" value="NZ_PGGM01000011.1"/>
</dbReference>
<proteinExistence type="predicted"/>
<evidence type="ECO:0000313" key="1">
    <source>
        <dbReference type="EMBL" id="PSH61920.1"/>
    </source>
</evidence>
<name>A0A2P7B675_9HYPH</name>